<dbReference type="NCBIfam" id="TIGR01490">
    <property type="entry name" value="HAD-SF-IB-hyp1"/>
    <property type="match status" value="1"/>
</dbReference>
<comment type="caution">
    <text evidence="1">The sequence shown here is derived from an EMBL/GenBank/DDBJ whole genome shotgun (WGS) entry which is preliminary data.</text>
</comment>
<organism evidence="1 2">
    <name type="scientific">Marinobacter xestospongiae</name>
    <dbReference type="NCBI Taxonomy" id="994319"/>
    <lineage>
        <taxon>Bacteria</taxon>
        <taxon>Pseudomonadati</taxon>
        <taxon>Pseudomonadota</taxon>
        <taxon>Gammaproteobacteria</taxon>
        <taxon>Pseudomonadales</taxon>
        <taxon>Marinobacteraceae</taxon>
        <taxon>Marinobacter</taxon>
    </lineage>
</organism>
<dbReference type="PANTHER" id="PTHR43344:SF14">
    <property type="entry name" value="HAD-IB FAMILY HYDROLASE"/>
    <property type="match status" value="1"/>
</dbReference>
<dbReference type="CDD" id="cd02612">
    <property type="entry name" value="HAD_PGPPase"/>
    <property type="match status" value="1"/>
</dbReference>
<evidence type="ECO:0000313" key="1">
    <source>
        <dbReference type="EMBL" id="MDV2077037.1"/>
    </source>
</evidence>
<sequence length="221" mass="24820">MTQSTVTPADPDHGAVAFFDFDGTLTTGDTLMPFLQFVVGRPRYYLKLIAISPVLIGYFARLIRNDIAKQWVLKWYLAGYSADELHRLGQAFNESVLPTMLRAEGMERLAWHQSQGHECVLVSASLDCYLDAWTRDHGFSAHLVSSLETRSGRVTGRLAGSNCFGAEKVARIQQYLTGRKVGRTYAYGDSEGDMPMLMYVDVGKLYERNCWQLLPKDAGHQ</sequence>
<reference evidence="1 2" key="1">
    <citation type="submission" date="2023-10" db="EMBL/GenBank/DDBJ databases">
        <title>Characteristics and mechanism of a salt-tolerant marine origin heterotrophic nitrifying- aerobic denitrifying bacteria Marinobacter xestospongiae HN1.</title>
        <authorList>
            <person name="Qi R."/>
        </authorList>
    </citation>
    <scope>NUCLEOTIDE SEQUENCE [LARGE SCALE GENOMIC DNA]</scope>
    <source>
        <strain evidence="1 2">HN1</strain>
    </source>
</reference>
<dbReference type="EMBL" id="JAWIIJ010000001">
    <property type="protein sequence ID" value="MDV2077037.1"/>
    <property type="molecule type" value="Genomic_DNA"/>
</dbReference>
<dbReference type="InterPro" id="IPR050582">
    <property type="entry name" value="HAD-like_SerB"/>
</dbReference>
<keyword evidence="1" id="KW-0378">Hydrolase</keyword>
<dbReference type="PANTHER" id="PTHR43344">
    <property type="entry name" value="PHOSPHOSERINE PHOSPHATASE"/>
    <property type="match status" value="1"/>
</dbReference>
<dbReference type="InterPro" id="IPR006385">
    <property type="entry name" value="HAD_hydro_SerB1"/>
</dbReference>
<dbReference type="RefSeq" id="WP_316972070.1">
    <property type="nucleotide sequence ID" value="NZ_JAWIIJ010000001.1"/>
</dbReference>
<name>A0ABU3VRY5_9GAMM</name>
<dbReference type="InterPro" id="IPR023214">
    <property type="entry name" value="HAD_sf"/>
</dbReference>
<dbReference type="Gene3D" id="1.20.1440.100">
    <property type="entry name" value="SG protein - dephosphorylation function"/>
    <property type="match status" value="1"/>
</dbReference>
<accession>A0ABU3VRY5</accession>
<dbReference type="Proteomes" id="UP001269819">
    <property type="component" value="Unassembled WGS sequence"/>
</dbReference>
<dbReference type="NCBIfam" id="TIGR01488">
    <property type="entry name" value="HAD-SF-IB"/>
    <property type="match status" value="1"/>
</dbReference>
<gene>
    <name evidence="1" type="ORF">RYS15_00005</name>
</gene>
<protein>
    <submittedName>
        <fullName evidence="1">HAD family hydrolase</fullName>
        <ecNumber evidence="1">3.1.3.-</ecNumber>
    </submittedName>
</protein>
<dbReference type="EC" id="3.1.3.-" evidence="1"/>
<dbReference type="InterPro" id="IPR036412">
    <property type="entry name" value="HAD-like_sf"/>
</dbReference>
<dbReference type="Pfam" id="PF12710">
    <property type="entry name" value="HAD"/>
    <property type="match status" value="1"/>
</dbReference>
<keyword evidence="2" id="KW-1185">Reference proteome</keyword>
<dbReference type="GO" id="GO:0016787">
    <property type="term" value="F:hydrolase activity"/>
    <property type="evidence" value="ECO:0007669"/>
    <property type="project" value="UniProtKB-KW"/>
</dbReference>
<dbReference type="Gene3D" id="3.40.50.1000">
    <property type="entry name" value="HAD superfamily/HAD-like"/>
    <property type="match status" value="1"/>
</dbReference>
<dbReference type="SUPFAM" id="SSF56784">
    <property type="entry name" value="HAD-like"/>
    <property type="match status" value="1"/>
</dbReference>
<evidence type="ECO:0000313" key="2">
    <source>
        <dbReference type="Proteomes" id="UP001269819"/>
    </source>
</evidence>
<proteinExistence type="predicted"/>